<evidence type="ECO:0000256" key="6">
    <source>
        <dbReference type="ARBA" id="ARBA00022801"/>
    </source>
</evidence>
<dbReference type="GO" id="GO:0006508">
    <property type="term" value="P:proteolysis"/>
    <property type="evidence" value="ECO:0007669"/>
    <property type="project" value="UniProtKB-KW"/>
</dbReference>
<dbReference type="PATRIC" id="fig|1513271.3.peg.1792"/>
<keyword evidence="10 11" id="KW-0472">Membrane</keyword>
<evidence type="ECO:0000313" key="14">
    <source>
        <dbReference type="Proteomes" id="UP000037600"/>
    </source>
</evidence>
<dbReference type="NCBIfam" id="TIGR00054">
    <property type="entry name" value="RIP metalloprotease RseP"/>
    <property type="match status" value="1"/>
</dbReference>
<dbReference type="Pfam" id="PF17820">
    <property type="entry name" value="PDZ_6"/>
    <property type="match status" value="1"/>
</dbReference>
<feature type="transmembrane region" description="Helical" evidence="11">
    <location>
        <begin position="424"/>
        <end position="442"/>
    </location>
</feature>
<dbReference type="EC" id="3.4.24.-" evidence="11"/>
<evidence type="ECO:0000256" key="11">
    <source>
        <dbReference type="RuleBase" id="RU362031"/>
    </source>
</evidence>
<dbReference type="EMBL" id="LAZL01000011">
    <property type="protein sequence ID" value="KMT65441.1"/>
    <property type="molecule type" value="Genomic_DNA"/>
</dbReference>
<feature type="domain" description="PDZ" evidence="12">
    <location>
        <begin position="115"/>
        <end position="185"/>
    </location>
</feature>
<dbReference type="GO" id="GO:0004222">
    <property type="term" value="F:metalloendopeptidase activity"/>
    <property type="evidence" value="ECO:0007669"/>
    <property type="project" value="InterPro"/>
</dbReference>
<reference evidence="13 14" key="1">
    <citation type="submission" date="2015-04" db="EMBL/GenBank/DDBJ databases">
        <title>Draft Genome Sequence of the Novel Agar-Digesting Marine Bacterium Q1.</title>
        <authorList>
            <person name="Li Y."/>
            <person name="Li D."/>
            <person name="Chen G."/>
            <person name="Du Z."/>
        </authorList>
    </citation>
    <scope>NUCLEOTIDE SEQUENCE [LARGE SCALE GENOMIC DNA]</scope>
    <source>
        <strain evidence="13 14">Q1</strain>
    </source>
</reference>
<dbReference type="SUPFAM" id="SSF50156">
    <property type="entry name" value="PDZ domain-like"/>
    <property type="match status" value="2"/>
</dbReference>
<feature type="transmembrane region" description="Helical" evidence="11">
    <location>
        <begin position="7"/>
        <end position="28"/>
    </location>
</feature>
<keyword evidence="11" id="KW-0479">Metal-binding</keyword>
<comment type="cofactor">
    <cofactor evidence="1 11">
        <name>Zn(2+)</name>
        <dbReference type="ChEBI" id="CHEBI:29105"/>
    </cofactor>
</comment>
<sequence length="448" mass="49660">MSFIWNLISFIVAIGLLVTIHEYGHYWVAKRCKVKVLKFSIGFGKALYSWKNKANTEFVIAAIPLGGFVRMLDSRLDEVEADEQHLAFNHKPVLQRIAIVAAGPLSNLIFAAIAIWLMLLIGQTVYKPIIDDVTPNSIAHQASFSSGDEIVTIGGKQTQTWQQVNFELMRAINTDKLEIKVKPDNQSYLVTHILDLTNWQVSDKNPDLLKSLGILPYRSEVLGVISRVQSGSPADKAGLQVNDEIISFNQQDYNWQALATWIAEHPNQTINLTLLREQKIVELSVTTGVRETKQKEVGFLGVVPTVKPAEGKYTRLVQYGLFDGFINAINQTWRMIELSFAMLGKLIMGDISVKSLSGPISIAEGAGASASLGVVYFLSFLALISINLGIINILPLPILDGGHLLYYLIELVTGRPVSEPVQEVGFKIGAFIIFTMMTIAIFNDLSLW</sequence>
<dbReference type="RefSeq" id="WP_048691705.1">
    <property type="nucleotide sequence ID" value="NZ_KQ130488.1"/>
</dbReference>
<dbReference type="CDD" id="cd23081">
    <property type="entry name" value="cpPDZ_EcRseP-like"/>
    <property type="match status" value="1"/>
</dbReference>
<dbReference type="AlphaFoldDB" id="A0A0J8JLK0"/>
<keyword evidence="14" id="KW-1185">Reference proteome</keyword>
<accession>A0A0J8JLK0</accession>
<evidence type="ECO:0000256" key="5">
    <source>
        <dbReference type="ARBA" id="ARBA00022692"/>
    </source>
</evidence>
<evidence type="ECO:0000256" key="7">
    <source>
        <dbReference type="ARBA" id="ARBA00022833"/>
    </source>
</evidence>
<evidence type="ECO:0000259" key="12">
    <source>
        <dbReference type="SMART" id="SM00228"/>
    </source>
</evidence>
<feature type="domain" description="PDZ" evidence="12">
    <location>
        <begin position="210"/>
        <end position="278"/>
    </location>
</feature>
<dbReference type="InterPro" id="IPR008915">
    <property type="entry name" value="Peptidase_M50"/>
</dbReference>
<dbReference type="OrthoDB" id="9782003at2"/>
<dbReference type="CDD" id="cd06163">
    <property type="entry name" value="S2P-M50_PDZ_RseP-like"/>
    <property type="match status" value="2"/>
</dbReference>
<evidence type="ECO:0000313" key="13">
    <source>
        <dbReference type="EMBL" id="KMT65441.1"/>
    </source>
</evidence>
<dbReference type="STRING" id="1513271.XM47_08790"/>
<evidence type="ECO:0000256" key="8">
    <source>
        <dbReference type="ARBA" id="ARBA00022989"/>
    </source>
</evidence>
<dbReference type="SMART" id="SM00228">
    <property type="entry name" value="PDZ"/>
    <property type="match status" value="2"/>
</dbReference>
<feature type="transmembrane region" description="Helical" evidence="11">
    <location>
        <begin position="97"/>
        <end position="121"/>
    </location>
</feature>
<keyword evidence="7 11" id="KW-0862">Zinc</keyword>
<organism evidence="13 14">
    <name type="scientific">Catenovulum maritimum</name>
    <dbReference type="NCBI Taxonomy" id="1513271"/>
    <lineage>
        <taxon>Bacteria</taxon>
        <taxon>Pseudomonadati</taxon>
        <taxon>Pseudomonadota</taxon>
        <taxon>Gammaproteobacteria</taxon>
        <taxon>Alteromonadales</taxon>
        <taxon>Alteromonadaceae</taxon>
        <taxon>Catenovulum</taxon>
    </lineage>
</organism>
<keyword evidence="4" id="KW-0645">Protease</keyword>
<evidence type="ECO:0000256" key="2">
    <source>
        <dbReference type="ARBA" id="ARBA00004141"/>
    </source>
</evidence>
<dbReference type="PANTHER" id="PTHR42837">
    <property type="entry name" value="REGULATOR OF SIGMA-E PROTEASE RSEP"/>
    <property type="match status" value="1"/>
</dbReference>
<dbReference type="GO" id="GO:0016020">
    <property type="term" value="C:membrane"/>
    <property type="evidence" value="ECO:0007669"/>
    <property type="project" value="UniProtKB-SubCell"/>
</dbReference>
<dbReference type="InterPro" id="IPR036034">
    <property type="entry name" value="PDZ_sf"/>
</dbReference>
<dbReference type="NCBIfam" id="NF008046">
    <property type="entry name" value="PRK10779.1"/>
    <property type="match status" value="1"/>
</dbReference>
<dbReference type="InterPro" id="IPR004387">
    <property type="entry name" value="Pept_M50_Zn"/>
</dbReference>
<dbReference type="Gene3D" id="2.30.42.10">
    <property type="match status" value="2"/>
</dbReference>
<evidence type="ECO:0000256" key="4">
    <source>
        <dbReference type="ARBA" id="ARBA00022670"/>
    </source>
</evidence>
<gene>
    <name evidence="13" type="ORF">XM47_08790</name>
</gene>
<keyword evidence="9 11" id="KW-0482">Metalloprotease</keyword>
<proteinExistence type="inferred from homology"/>
<dbReference type="InterPro" id="IPR041489">
    <property type="entry name" value="PDZ_6"/>
</dbReference>
<dbReference type="InterPro" id="IPR001478">
    <property type="entry name" value="PDZ"/>
</dbReference>
<evidence type="ECO:0000256" key="10">
    <source>
        <dbReference type="ARBA" id="ARBA00023136"/>
    </source>
</evidence>
<dbReference type="PANTHER" id="PTHR42837:SF2">
    <property type="entry name" value="MEMBRANE METALLOPROTEASE ARASP2, CHLOROPLASTIC-RELATED"/>
    <property type="match status" value="1"/>
</dbReference>
<feature type="transmembrane region" description="Helical" evidence="11">
    <location>
        <begin position="374"/>
        <end position="398"/>
    </location>
</feature>
<comment type="caution">
    <text evidence="13">The sequence shown here is derived from an EMBL/GenBank/DDBJ whole genome shotgun (WGS) entry which is preliminary data.</text>
</comment>
<comment type="similarity">
    <text evidence="3 11">Belongs to the peptidase M50B family.</text>
</comment>
<name>A0A0J8JLK0_9ALTE</name>
<keyword evidence="8 11" id="KW-1133">Transmembrane helix</keyword>
<comment type="subcellular location">
    <subcellularLocation>
        <location evidence="2">Membrane</location>
        <topology evidence="2">Multi-pass membrane protein</topology>
    </subcellularLocation>
</comment>
<dbReference type="Pfam" id="PF02163">
    <property type="entry name" value="Peptidase_M50"/>
    <property type="match status" value="1"/>
</dbReference>
<evidence type="ECO:0000256" key="9">
    <source>
        <dbReference type="ARBA" id="ARBA00023049"/>
    </source>
</evidence>
<protein>
    <recommendedName>
        <fullName evidence="11">Zinc metalloprotease</fullName>
        <ecNumber evidence="11">3.4.24.-</ecNumber>
    </recommendedName>
</protein>
<dbReference type="Proteomes" id="UP000037600">
    <property type="component" value="Unassembled WGS sequence"/>
</dbReference>
<keyword evidence="5 11" id="KW-0812">Transmembrane</keyword>
<evidence type="ECO:0000256" key="3">
    <source>
        <dbReference type="ARBA" id="ARBA00007931"/>
    </source>
</evidence>
<evidence type="ECO:0000256" key="1">
    <source>
        <dbReference type="ARBA" id="ARBA00001947"/>
    </source>
</evidence>
<dbReference type="GO" id="GO:0046872">
    <property type="term" value="F:metal ion binding"/>
    <property type="evidence" value="ECO:0007669"/>
    <property type="project" value="UniProtKB-KW"/>
</dbReference>
<keyword evidence="6 11" id="KW-0378">Hydrolase</keyword>